<comment type="caution">
    <text evidence="2">The sequence shown here is derived from an EMBL/GenBank/DDBJ whole genome shotgun (WGS) entry which is preliminary data.</text>
</comment>
<dbReference type="Pfam" id="PF13581">
    <property type="entry name" value="HATPase_c_2"/>
    <property type="match status" value="1"/>
</dbReference>
<dbReference type="Gene3D" id="3.30.565.10">
    <property type="entry name" value="Histidine kinase-like ATPase, C-terminal domain"/>
    <property type="match status" value="1"/>
</dbReference>
<evidence type="ECO:0000313" key="2">
    <source>
        <dbReference type="EMBL" id="MDT8899638.1"/>
    </source>
</evidence>
<protein>
    <submittedName>
        <fullName evidence="2">GNAT family N-acetyltransferase</fullName>
        <ecNumber evidence="2">2.3.1.-</ecNumber>
    </submittedName>
</protein>
<dbReference type="InterPro" id="IPR003594">
    <property type="entry name" value="HATPase_dom"/>
</dbReference>
<dbReference type="SUPFAM" id="SSF55729">
    <property type="entry name" value="Acyl-CoA N-acyltransferases (Nat)"/>
    <property type="match status" value="1"/>
</dbReference>
<dbReference type="EC" id="2.3.1.-" evidence="2"/>
<dbReference type="EMBL" id="JAUOZS010000001">
    <property type="protein sequence ID" value="MDT8899638.1"/>
    <property type="molecule type" value="Genomic_DNA"/>
</dbReference>
<dbReference type="Pfam" id="PF00583">
    <property type="entry name" value="Acetyltransf_1"/>
    <property type="match status" value="1"/>
</dbReference>
<dbReference type="Gene3D" id="3.40.630.30">
    <property type="match status" value="1"/>
</dbReference>
<organism evidence="2 3">
    <name type="scientific">Anaeroselena agilis</name>
    <dbReference type="NCBI Taxonomy" id="3063788"/>
    <lineage>
        <taxon>Bacteria</taxon>
        <taxon>Bacillati</taxon>
        <taxon>Bacillota</taxon>
        <taxon>Negativicutes</taxon>
        <taxon>Acetonemataceae</taxon>
        <taxon>Anaeroselena</taxon>
    </lineage>
</organism>
<reference evidence="2 3" key="1">
    <citation type="submission" date="2023-07" db="EMBL/GenBank/DDBJ databases">
        <title>The novel representative of Negativicutes class, Anaeroselena agilis gen. nov. sp. nov.</title>
        <authorList>
            <person name="Prokofeva M.I."/>
            <person name="Elcheninov A.G."/>
            <person name="Klyukina A."/>
            <person name="Kublanov I.V."/>
            <person name="Frolov E.N."/>
            <person name="Podosokorskaya O.A."/>
        </authorList>
    </citation>
    <scope>NUCLEOTIDE SEQUENCE [LARGE SCALE GENOMIC DNA]</scope>
    <source>
        <strain evidence="2 3">4137-cl</strain>
    </source>
</reference>
<sequence length="493" mass="54708">MAIEAELIVPSRQDYIAPVIAYVSELARLMGFADKERGEIELAAEEVFCNIVEHGFESGQQEHFRIIFRNDADKLTVIFREKGIPFDPKGITPYSPDETKANLKAKGLGTYLIRKMVDEVVFCNLGREGKEISLVKYLPKNGDSASREDAAQADGAAASGQARRGDVQFTVRRIEKADAVQVAKCAYRTYGYSYAEHVYYPELIIEYNRNGRLFSAVAVSDDGEIIGYGDLEFPYMGAAIAEVESVFVSPAYRHTRAFFKLVKFLVEHSRSFGLQGLFCLSVTNHTITQRGAKMMGGTDCALLLGFMPESTDFKQIAGKAGQRISVLASYIPLKSRETVNIYPPARHREMIERIFQAAGIPSVAGGSFERPSSQATELDCEVLRDMNVASIKVTQAGGDAAERIRQEVRGYCRERFDIIYLYLDLQHPATALLAEQAEHMGFIFAGALPYGLRGRDALILQYLNNVMIDATQIQLASPLANSIMEYIAGFLES</sequence>
<evidence type="ECO:0000313" key="3">
    <source>
        <dbReference type="Proteomes" id="UP001254848"/>
    </source>
</evidence>
<dbReference type="InterPro" id="IPR000182">
    <property type="entry name" value="GNAT_dom"/>
</dbReference>
<keyword evidence="2" id="KW-0808">Transferase</keyword>
<dbReference type="CDD" id="cd04301">
    <property type="entry name" value="NAT_SF"/>
    <property type="match status" value="1"/>
</dbReference>
<proteinExistence type="predicted"/>
<dbReference type="PROSITE" id="PS51186">
    <property type="entry name" value="GNAT"/>
    <property type="match status" value="1"/>
</dbReference>
<keyword evidence="2" id="KW-0012">Acyltransferase</keyword>
<keyword evidence="3" id="KW-1185">Reference proteome</keyword>
<dbReference type="InterPro" id="IPR016181">
    <property type="entry name" value="Acyl_CoA_acyltransferase"/>
</dbReference>
<name>A0ABU3NS37_9FIRM</name>
<accession>A0ABU3NS37</accession>
<gene>
    <name evidence="2" type="ORF">Q4T40_00060</name>
</gene>
<evidence type="ECO:0000259" key="1">
    <source>
        <dbReference type="PROSITE" id="PS51186"/>
    </source>
</evidence>
<dbReference type="CDD" id="cd16936">
    <property type="entry name" value="HATPase_RsbW-like"/>
    <property type="match status" value="1"/>
</dbReference>
<dbReference type="Proteomes" id="UP001254848">
    <property type="component" value="Unassembled WGS sequence"/>
</dbReference>
<feature type="domain" description="N-acetyltransferase" evidence="1">
    <location>
        <begin position="169"/>
        <end position="337"/>
    </location>
</feature>
<dbReference type="RefSeq" id="WP_413778209.1">
    <property type="nucleotide sequence ID" value="NZ_JAUOZS010000001.1"/>
</dbReference>
<dbReference type="GO" id="GO:0016746">
    <property type="term" value="F:acyltransferase activity"/>
    <property type="evidence" value="ECO:0007669"/>
    <property type="project" value="UniProtKB-KW"/>
</dbReference>
<dbReference type="InterPro" id="IPR036890">
    <property type="entry name" value="HATPase_C_sf"/>
</dbReference>